<evidence type="ECO:0000256" key="2">
    <source>
        <dbReference type="ARBA" id="ARBA00023242"/>
    </source>
</evidence>
<dbReference type="GO" id="GO:0008270">
    <property type="term" value="F:zinc ion binding"/>
    <property type="evidence" value="ECO:0007669"/>
    <property type="project" value="InterPro"/>
</dbReference>
<gene>
    <name evidence="5" type="ORF">FPCIR_6574</name>
</gene>
<comment type="caution">
    <text evidence="5">The sequence shown here is derived from an EMBL/GenBank/DDBJ whole genome shotgun (WGS) entry which is preliminary data.</text>
</comment>
<proteinExistence type="predicted"/>
<feature type="compositionally biased region" description="Polar residues" evidence="3">
    <location>
        <begin position="240"/>
        <end position="249"/>
    </location>
</feature>
<evidence type="ECO:0000256" key="1">
    <source>
        <dbReference type="ARBA" id="ARBA00004123"/>
    </source>
</evidence>
<evidence type="ECO:0000256" key="3">
    <source>
        <dbReference type="SAM" id="MobiDB-lite"/>
    </source>
</evidence>
<feature type="region of interest" description="Disordered" evidence="3">
    <location>
        <begin position="875"/>
        <end position="900"/>
    </location>
</feature>
<organism evidence="5 6">
    <name type="scientific">Fusarium pseudocircinatum</name>
    <dbReference type="NCBI Taxonomy" id="56676"/>
    <lineage>
        <taxon>Eukaryota</taxon>
        <taxon>Fungi</taxon>
        <taxon>Dikarya</taxon>
        <taxon>Ascomycota</taxon>
        <taxon>Pezizomycotina</taxon>
        <taxon>Sordariomycetes</taxon>
        <taxon>Hypocreomycetidae</taxon>
        <taxon>Hypocreales</taxon>
        <taxon>Nectriaceae</taxon>
        <taxon>Fusarium</taxon>
        <taxon>Fusarium fujikuroi species complex</taxon>
    </lineage>
</organism>
<dbReference type="InterPro" id="IPR050613">
    <property type="entry name" value="Sec_Metabolite_Reg"/>
</dbReference>
<dbReference type="PANTHER" id="PTHR31001">
    <property type="entry name" value="UNCHARACTERIZED TRANSCRIPTIONAL REGULATORY PROTEIN"/>
    <property type="match status" value="1"/>
</dbReference>
<dbReference type="Pfam" id="PF04082">
    <property type="entry name" value="Fungal_trans"/>
    <property type="match status" value="1"/>
</dbReference>
<evidence type="ECO:0000313" key="6">
    <source>
        <dbReference type="Proteomes" id="UP000546213"/>
    </source>
</evidence>
<feature type="compositionally biased region" description="Basic and acidic residues" evidence="3">
    <location>
        <begin position="163"/>
        <end position="175"/>
    </location>
</feature>
<feature type="region of interest" description="Disordered" evidence="3">
    <location>
        <begin position="262"/>
        <end position="347"/>
    </location>
</feature>
<feature type="region of interest" description="Disordered" evidence="3">
    <location>
        <begin position="156"/>
        <end position="249"/>
    </location>
</feature>
<dbReference type="GO" id="GO:0005634">
    <property type="term" value="C:nucleus"/>
    <property type="evidence" value="ECO:0007669"/>
    <property type="project" value="UniProtKB-SubCell"/>
</dbReference>
<feature type="compositionally biased region" description="Polar residues" evidence="3">
    <location>
        <begin position="875"/>
        <end position="885"/>
    </location>
</feature>
<dbReference type="Proteomes" id="UP000546213">
    <property type="component" value="Unassembled WGS sequence"/>
</dbReference>
<protein>
    <submittedName>
        <fullName evidence="5">Transcription factor</fullName>
    </submittedName>
</protein>
<dbReference type="PANTHER" id="PTHR31001:SF56">
    <property type="entry name" value="ZN(2)-C6 FUNGAL-TYPE DOMAIN-CONTAINING PROTEIN"/>
    <property type="match status" value="1"/>
</dbReference>
<dbReference type="CDD" id="cd12148">
    <property type="entry name" value="fungal_TF_MHR"/>
    <property type="match status" value="1"/>
</dbReference>
<dbReference type="OrthoDB" id="5083131at2759"/>
<evidence type="ECO:0000313" key="5">
    <source>
        <dbReference type="EMBL" id="KAF5589945.1"/>
    </source>
</evidence>
<keyword evidence="6" id="KW-1185">Reference proteome</keyword>
<reference evidence="5 6" key="1">
    <citation type="submission" date="2020-05" db="EMBL/GenBank/DDBJ databases">
        <title>Identification and distribution of gene clusters putatively required for synthesis of sphingolipid metabolism inhibitors in phylogenetically diverse species of the filamentous fungus Fusarium.</title>
        <authorList>
            <person name="Kim H.-S."/>
            <person name="Busman M."/>
            <person name="Brown D.W."/>
            <person name="Divon H."/>
            <person name="Uhlig S."/>
            <person name="Proctor R.H."/>
        </authorList>
    </citation>
    <scope>NUCLEOTIDE SEQUENCE [LARGE SCALE GENOMIC DNA]</scope>
    <source>
        <strain evidence="5 6">NRRL 36939</strain>
    </source>
</reference>
<name>A0A8H5P6F1_9HYPO</name>
<feature type="compositionally biased region" description="Polar residues" evidence="3">
    <location>
        <begin position="212"/>
        <end position="232"/>
    </location>
</feature>
<keyword evidence="2" id="KW-0539">Nucleus</keyword>
<evidence type="ECO:0000259" key="4">
    <source>
        <dbReference type="SMART" id="SM00906"/>
    </source>
</evidence>
<feature type="domain" description="Xylanolytic transcriptional activator regulatory" evidence="4">
    <location>
        <begin position="521"/>
        <end position="594"/>
    </location>
</feature>
<feature type="compositionally biased region" description="Low complexity" evidence="3">
    <location>
        <begin position="200"/>
        <end position="211"/>
    </location>
</feature>
<dbReference type="GO" id="GO:0006351">
    <property type="term" value="P:DNA-templated transcription"/>
    <property type="evidence" value="ECO:0007669"/>
    <property type="project" value="InterPro"/>
</dbReference>
<dbReference type="SMART" id="SM00906">
    <property type="entry name" value="Fungal_trans"/>
    <property type="match status" value="1"/>
</dbReference>
<dbReference type="EMBL" id="JAAOAS010000147">
    <property type="protein sequence ID" value="KAF5589945.1"/>
    <property type="molecule type" value="Genomic_DNA"/>
</dbReference>
<dbReference type="AlphaFoldDB" id="A0A8H5P6F1"/>
<comment type="subcellular location">
    <subcellularLocation>
        <location evidence="1">Nucleus</location>
    </subcellularLocation>
</comment>
<feature type="region of interest" description="Disordered" evidence="3">
    <location>
        <begin position="759"/>
        <end position="782"/>
    </location>
</feature>
<dbReference type="InterPro" id="IPR007219">
    <property type="entry name" value="XnlR_reg_dom"/>
</dbReference>
<dbReference type="GO" id="GO:0003677">
    <property type="term" value="F:DNA binding"/>
    <property type="evidence" value="ECO:0007669"/>
    <property type="project" value="InterPro"/>
</dbReference>
<feature type="compositionally biased region" description="Polar residues" evidence="3">
    <location>
        <begin position="268"/>
        <end position="298"/>
    </location>
</feature>
<accession>A0A8H5P6F1</accession>
<sequence>MLLLRSIRYFDGHLMVQTSRIPMAKRSLASTVGHNLEEEKLATSRDSSDWPVPSPVDHCQIASLFFPRSLSTSPIRSFARQVTYAATTEKDRRNWKSGDLIGFNMRRLRDDEDDRPDEGFRARKQRKQRPCFSCAVPCSNCVRRQRVEFCVAADNSNRNSNEQPEHQKKDARHDQTQSQDGLSIASFHLSQQTKPKDHSSSQVQQPRVQQPHDNNTNHYENTQPFDPSQQPANDLHHIPQRSNLSDRNQSNPLTLLAHALEPYAVQGPSPQTPGSSRSARMEESSYSANTGTSASSNPARLPIGDDHQNGSYGTLMLGKRGRSKYLGPTAGSEWLKESEMQDVSDTPLQTRAPSPVLPGDSIPSQPSVLRPHTAISGFPFLASSAHISTRELLSYLPLRDEAWTLVESYYRYCAWHHDVAPKPAFEKTFDRVFKRAESGSSPPHINAQEMALVFIIMAQGTMFNIEMPNCDSSAKEWLRLSERALVKGEFLSNNTLAGLQTLHLMAHLQLYLDEGRRGDSAWPLWGLVMRLIQAMGMHRDGDRWNLPQDVVEERRKVFWECNSADIFQAHCFSRPSAINIEHCDTAFPSEPPRPNGEKSYSILRFELSQLSSQILNMAMKVRKPAYSDVTDLGFRLSEFEQSIPFSLRCRAALLATPSRYAQLEAAIEASPEPSRMALTISFQYHVFGSALCLGTLVLRDPGNIMTKFALTQIDAAISLFTSLLQHGAQTPRYKSNLQWLLNLRTRALSKISSVSASQRSNTLGEVDRQRQSNSGDREDDEDVELLGWRTRLIERAGQNQQKTIRTIRLSETPTVSPNMNVTTSSLNSFHPQVQMGTSDMPNIDPSLTAMNIDSTNDLLHDFWDPVLLQDVFGPSQDQQASSMNTWWDDIPNAPQSREQP</sequence>